<feature type="region of interest" description="Disordered" evidence="1">
    <location>
        <begin position="325"/>
        <end position="347"/>
    </location>
</feature>
<dbReference type="STRING" id="39966.A0A369JME4"/>
<dbReference type="InParanoid" id="A0A369JME4"/>
<dbReference type="OrthoDB" id="424465at2759"/>
<dbReference type="PANTHER" id="PTHR12461">
    <property type="entry name" value="HYPOXIA-INDUCIBLE FACTOR 1 ALPHA INHIBITOR-RELATED"/>
    <property type="match status" value="1"/>
</dbReference>
<feature type="compositionally biased region" description="Basic and acidic residues" evidence="1">
    <location>
        <begin position="335"/>
        <end position="347"/>
    </location>
</feature>
<dbReference type="InterPro" id="IPR041667">
    <property type="entry name" value="Cupin_8"/>
</dbReference>
<evidence type="ECO:0000256" key="1">
    <source>
        <dbReference type="SAM" id="MobiDB-lite"/>
    </source>
</evidence>
<keyword evidence="4" id="KW-1185">Reference proteome</keyword>
<proteinExistence type="predicted"/>
<evidence type="ECO:0000259" key="2">
    <source>
        <dbReference type="PROSITE" id="PS51184"/>
    </source>
</evidence>
<dbReference type="PROSITE" id="PS51184">
    <property type="entry name" value="JMJC"/>
    <property type="match status" value="1"/>
</dbReference>
<dbReference type="SMART" id="SM00558">
    <property type="entry name" value="JmjC"/>
    <property type="match status" value="1"/>
</dbReference>
<feature type="domain" description="JmjC" evidence="2">
    <location>
        <begin position="136"/>
        <end position="317"/>
    </location>
</feature>
<dbReference type="Gene3D" id="2.60.120.10">
    <property type="entry name" value="Jelly Rolls"/>
    <property type="match status" value="1"/>
</dbReference>
<reference evidence="3" key="1">
    <citation type="submission" date="2018-04" db="EMBL/GenBank/DDBJ databases">
        <title>Whole genome sequencing of Hypsizygus marmoreus.</title>
        <authorList>
            <person name="Choi I.-G."/>
            <person name="Min B."/>
            <person name="Kim J.-G."/>
            <person name="Kim S."/>
            <person name="Oh Y.-L."/>
            <person name="Kong W.-S."/>
            <person name="Park H."/>
            <person name="Jeong J."/>
            <person name="Song E.-S."/>
        </authorList>
    </citation>
    <scope>NUCLEOTIDE SEQUENCE [LARGE SCALE GENOMIC DNA]</scope>
    <source>
        <strain evidence="3">51987-8</strain>
    </source>
</reference>
<dbReference type="SUPFAM" id="SSF51197">
    <property type="entry name" value="Clavaminate synthase-like"/>
    <property type="match status" value="1"/>
</dbReference>
<dbReference type="InterPro" id="IPR014710">
    <property type="entry name" value="RmlC-like_jellyroll"/>
</dbReference>
<dbReference type="PANTHER" id="PTHR12461:SF99">
    <property type="entry name" value="BIFUNCTIONAL PEPTIDASE AND (3S)-LYSYL HYDROXYLASE JMJD7"/>
    <property type="match status" value="1"/>
</dbReference>
<dbReference type="Pfam" id="PF13621">
    <property type="entry name" value="Cupin_8"/>
    <property type="match status" value="1"/>
</dbReference>
<evidence type="ECO:0000313" key="4">
    <source>
        <dbReference type="Proteomes" id="UP000076154"/>
    </source>
</evidence>
<accession>A0A369JME4</accession>
<evidence type="ECO:0000313" key="3">
    <source>
        <dbReference type="EMBL" id="RDB22522.1"/>
    </source>
</evidence>
<comment type="caution">
    <text evidence="3">The sequence shown here is derived from an EMBL/GenBank/DDBJ whole genome shotgun (WGS) entry which is preliminary data.</text>
</comment>
<name>A0A369JME4_HYPMA</name>
<dbReference type="InterPro" id="IPR003347">
    <property type="entry name" value="JmjC_dom"/>
</dbReference>
<protein>
    <submittedName>
        <fullName evidence="3">JmjC domain-containing protein 7</fullName>
    </submittedName>
</protein>
<dbReference type="AlphaFoldDB" id="A0A369JME4"/>
<dbReference type="Proteomes" id="UP000076154">
    <property type="component" value="Unassembled WGS sequence"/>
</dbReference>
<gene>
    <name evidence="3" type="primary">JMJD7</name>
    <name evidence="3" type="ORF">Hypma_010194</name>
</gene>
<organism evidence="3 4">
    <name type="scientific">Hypsizygus marmoreus</name>
    <name type="common">White beech mushroom</name>
    <name type="synonym">Agaricus marmoreus</name>
    <dbReference type="NCBI Taxonomy" id="39966"/>
    <lineage>
        <taxon>Eukaryota</taxon>
        <taxon>Fungi</taxon>
        <taxon>Dikarya</taxon>
        <taxon>Basidiomycota</taxon>
        <taxon>Agaricomycotina</taxon>
        <taxon>Agaricomycetes</taxon>
        <taxon>Agaricomycetidae</taxon>
        <taxon>Agaricales</taxon>
        <taxon>Tricholomatineae</taxon>
        <taxon>Lyophyllaceae</taxon>
        <taxon>Hypsizygus</taxon>
    </lineage>
</organism>
<sequence>MKPLVETSSIRWLSQKYYEQNGDHIEVLETPPSALHFSRLVHISRPVVIKGFQVPASNLWSDEYLIERMGTREISIAVTPNGLADAVTRGPDNRLYFAEPLVEQMTMEKFLSRLSPGSVVNDSEIHYLQSQNGNLYASGYFEGDLQPPSEFDPLRPDVPSDIPWCSEAFDRTPDAVNLWIGDSRSITSIHSDPYENIYTVVRGAKHFTLFPPTDGWSMDEHIYPHATYKRSAVTSALMLEPSSPTTEVRWSSISDPHIPGVLPPDVHPVYITLGPGDTLYLPAGWWHHVQQSEITIALNWWYDIEMQGMSWVLLSFLRGIGDVPPGNPESATATEDGKEDVKSLTRT</sequence>
<dbReference type="EMBL" id="LUEZ02000049">
    <property type="protein sequence ID" value="RDB22522.1"/>
    <property type="molecule type" value="Genomic_DNA"/>
</dbReference>